<reference evidence="1" key="1">
    <citation type="submission" date="2018-02" db="EMBL/GenBank/DDBJ databases">
        <title>Rhizophora mucronata_Transcriptome.</title>
        <authorList>
            <person name="Meera S.P."/>
            <person name="Sreeshan A."/>
            <person name="Augustine A."/>
        </authorList>
    </citation>
    <scope>NUCLEOTIDE SEQUENCE</scope>
    <source>
        <tissue evidence="1">Leaf</tissue>
    </source>
</reference>
<evidence type="ECO:0000313" key="1">
    <source>
        <dbReference type="EMBL" id="MBX40843.1"/>
    </source>
</evidence>
<accession>A0A2P2NEE9</accession>
<organism evidence="1">
    <name type="scientific">Rhizophora mucronata</name>
    <name type="common">Asiatic mangrove</name>
    <dbReference type="NCBI Taxonomy" id="61149"/>
    <lineage>
        <taxon>Eukaryota</taxon>
        <taxon>Viridiplantae</taxon>
        <taxon>Streptophyta</taxon>
        <taxon>Embryophyta</taxon>
        <taxon>Tracheophyta</taxon>
        <taxon>Spermatophyta</taxon>
        <taxon>Magnoliopsida</taxon>
        <taxon>eudicotyledons</taxon>
        <taxon>Gunneridae</taxon>
        <taxon>Pentapetalae</taxon>
        <taxon>rosids</taxon>
        <taxon>fabids</taxon>
        <taxon>Malpighiales</taxon>
        <taxon>Rhizophoraceae</taxon>
        <taxon>Rhizophora</taxon>
    </lineage>
</organism>
<dbReference type="AlphaFoldDB" id="A0A2P2NEE9"/>
<name>A0A2P2NEE9_RHIMU</name>
<protein>
    <submittedName>
        <fullName evidence="1">Uncharacterized protein</fullName>
    </submittedName>
</protein>
<sequence>MHAWLTSLVEQDFWMKQLI</sequence>
<dbReference type="EMBL" id="GGEC01060359">
    <property type="protein sequence ID" value="MBX40843.1"/>
    <property type="molecule type" value="Transcribed_RNA"/>
</dbReference>
<proteinExistence type="predicted"/>